<dbReference type="Pfam" id="PF00440">
    <property type="entry name" value="TetR_N"/>
    <property type="match status" value="1"/>
</dbReference>
<evidence type="ECO:0000256" key="1">
    <source>
        <dbReference type="ARBA" id="ARBA00023125"/>
    </source>
</evidence>
<organism evidence="5 6">
    <name type="scientific">Virgibacillus pantothenticus</name>
    <dbReference type="NCBI Taxonomy" id="1473"/>
    <lineage>
        <taxon>Bacteria</taxon>
        <taxon>Bacillati</taxon>
        <taxon>Bacillota</taxon>
        <taxon>Bacilli</taxon>
        <taxon>Bacillales</taxon>
        <taxon>Bacillaceae</taxon>
        <taxon>Virgibacillus</taxon>
    </lineage>
</organism>
<evidence type="ECO:0000313" key="5">
    <source>
        <dbReference type="EMBL" id="KNE22559.1"/>
    </source>
</evidence>
<dbReference type="PATRIC" id="fig|1473.5.peg.3213"/>
<dbReference type="SUPFAM" id="SSF46689">
    <property type="entry name" value="Homeodomain-like"/>
    <property type="match status" value="1"/>
</dbReference>
<evidence type="ECO:0000256" key="3">
    <source>
        <dbReference type="SAM" id="Phobius"/>
    </source>
</evidence>
<dbReference type="GO" id="GO:0006355">
    <property type="term" value="P:regulation of DNA-templated transcription"/>
    <property type="evidence" value="ECO:0007669"/>
    <property type="project" value="UniProtKB-ARBA"/>
</dbReference>
<comment type="caution">
    <text evidence="5">The sequence shown here is derived from an EMBL/GenBank/DDBJ whole genome shotgun (WGS) entry which is preliminary data.</text>
</comment>
<dbReference type="PANTHER" id="PTHR30055:SF222">
    <property type="entry name" value="REGULATORY PROTEIN"/>
    <property type="match status" value="1"/>
</dbReference>
<dbReference type="PANTHER" id="PTHR30055">
    <property type="entry name" value="HTH-TYPE TRANSCRIPTIONAL REGULATOR RUTR"/>
    <property type="match status" value="1"/>
</dbReference>
<dbReference type="AlphaFoldDB" id="A0A0L0QVG1"/>
<dbReference type="EMBL" id="LGTO01000002">
    <property type="protein sequence ID" value="KNE22559.1"/>
    <property type="molecule type" value="Genomic_DNA"/>
</dbReference>
<dbReference type="InterPro" id="IPR009057">
    <property type="entry name" value="Homeodomain-like_sf"/>
</dbReference>
<keyword evidence="3" id="KW-1133">Transmembrane helix</keyword>
<dbReference type="Gene3D" id="1.10.10.60">
    <property type="entry name" value="Homeodomain-like"/>
    <property type="match status" value="1"/>
</dbReference>
<keyword evidence="3" id="KW-0472">Membrane</keyword>
<gene>
    <name evidence="5" type="ORF">AFK71_01550</name>
</gene>
<dbReference type="PRINTS" id="PR00455">
    <property type="entry name" value="HTHTETR"/>
</dbReference>
<dbReference type="InterPro" id="IPR050109">
    <property type="entry name" value="HTH-type_TetR-like_transc_reg"/>
</dbReference>
<reference evidence="6" key="1">
    <citation type="submission" date="2015-07" db="EMBL/GenBank/DDBJ databases">
        <title>Fjat-10053 dsm26.</title>
        <authorList>
            <person name="Liu B."/>
            <person name="Wang J."/>
            <person name="Zhu Y."/>
            <person name="Liu G."/>
            <person name="Chen Q."/>
            <person name="Chen Z."/>
            <person name="Lan J."/>
            <person name="Che J."/>
            <person name="Ge C."/>
            <person name="Shi H."/>
            <person name="Pan Z."/>
            <person name="Liu X."/>
        </authorList>
    </citation>
    <scope>NUCLEOTIDE SEQUENCE [LARGE SCALE GENOMIC DNA]</scope>
    <source>
        <strain evidence="6">DSM 26</strain>
    </source>
</reference>
<sequence length="209" mass="24086">MIAQAKKTKKQTEKQQKIVETAIRLFAEKGYANTSTSEIAKQAGVAEGLIFKHYGTKENLLRSVILPFFKSSLPDMAEEVFAEVLPAKTTSFEEFLRALLHNRIQFFYENKQILQVVIKEIIYNESLKKELLPYLADTIRFRFKNTIEMFKARGELKDIPTDDIVYLLLPVLGGFIISRFVIVDVDVIHESEVEKLIEFIMGGIRKNEH</sequence>
<dbReference type="GO" id="GO:0003677">
    <property type="term" value="F:DNA binding"/>
    <property type="evidence" value="ECO:0007669"/>
    <property type="project" value="UniProtKB-UniRule"/>
</dbReference>
<dbReference type="PROSITE" id="PS50977">
    <property type="entry name" value="HTH_TETR_2"/>
    <property type="match status" value="1"/>
</dbReference>
<feature type="DNA-binding region" description="H-T-H motif" evidence="2">
    <location>
        <begin position="35"/>
        <end position="54"/>
    </location>
</feature>
<dbReference type="SUPFAM" id="SSF48498">
    <property type="entry name" value="Tetracyclin repressor-like, C-terminal domain"/>
    <property type="match status" value="1"/>
</dbReference>
<feature type="transmembrane region" description="Helical" evidence="3">
    <location>
        <begin position="164"/>
        <end position="182"/>
    </location>
</feature>
<accession>A0A0L0QVG1</accession>
<keyword evidence="3" id="KW-0812">Transmembrane</keyword>
<proteinExistence type="predicted"/>
<protein>
    <submittedName>
        <fullName evidence="5">TetR family transcriptional regulator</fullName>
    </submittedName>
</protein>
<keyword evidence="6" id="KW-1185">Reference proteome</keyword>
<evidence type="ECO:0000259" key="4">
    <source>
        <dbReference type="PROSITE" id="PS50977"/>
    </source>
</evidence>
<evidence type="ECO:0000313" key="6">
    <source>
        <dbReference type="Proteomes" id="UP000036780"/>
    </source>
</evidence>
<feature type="domain" description="HTH tetR-type" evidence="4">
    <location>
        <begin position="12"/>
        <end position="72"/>
    </location>
</feature>
<dbReference type="Gene3D" id="1.10.357.10">
    <property type="entry name" value="Tetracycline Repressor, domain 2"/>
    <property type="match status" value="1"/>
</dbReference>
<dbReference type="Proteomes" id="UP000036780">
    <property type="component" value="Unassembled WGS sequence"/>
</dbReference>
<dbReference type="InterPro" id="IPR001647">
    <property type="entry name" value="HTH_TetR"/>
</dbReference>
<name>A0A0L0QVG1_VIRPA</name>
<keyword evidence="1 2" id="KW-0238">DNA-binding</keyword>
<dbReference type="InterPro" id="IPR036271">
    <property type="entry name" value="Tet_transcr_reg_TetR-rel_C_sf"/>
</dbReference>
<evidence type="ECO:0000256" key="2">
    <source>
        <dbReference type="PROSITE-ProRule" id="PRU00335"/>
    </source>
</evidence>